<dbReference type="PANTHER" id="PTHR42709:SF11">
    <property type="entry name" value="DEDA FAMILY PROTEIN"/>
    <property type="match status" value="1"/>
</dbReference>
<dbReference type="InterPro" id="IPR051311">
    <property type="entry name" value="DedA_domain"/>
</dbReference>
<dbReference type="Pfam" id="PF09335">
    <property type="entry name" value="VTT_dom"/>
    <property type="match status" value="1"/>
</dbReference>
<dbReference type="AlphaFoldDB" id="A0A1H8BUE9"/>
<evidence type="ECO:0000313" key="3">
    <source>
        <dbReference type="EMBL" id="SEM86416.1"/>
    </source>
</evidence>
<dbReference type="Proteomes" id="UP000199372">
    <property type="component" value="Unassembled WGS sequence"/>
</dbReference>
<feature type="transmembrane region" description="Helical" evidence="1">
    <location>
        <begin position="55"/>
        <end position="81"/>
    </location>
</feature>
<dbReference type="InterPro" id="IPR032816">
    <property type="entry name" value="VTT_dom"/>
</dbReference>
<protein>
    <submittedName>
        <fullName evidence="3">Membrane protein YqaA, SNARE-associated domain</fullName>
    </submittedName>
</protein>
<name>A0A1H8BUE9_9RHOB</name>
<evidence type="ECO:0000256" key="1">
    <source>
        <dbReference type="SAM" id="Phobius"/>
    </source>
</evidence>
<evidence type="ECO:0000313" key="4">
    <source>
        <dbReference type="Proteomes" id="UP000199372"/>
    </source>
</evidence>
<keyword evidence="1" id="KW-0812">Transmembrane</keyword>
<evidence type="ECO:0000259" key="2">
    <source>
        <dbReference type="Pfam" id="PF09335"/>
    </source>
</evidence>
<keyword evidence="1" id="KW-0472">Membrane</keyword>
<dbReference type="GO" id="GO:0005886">
    <property type="term" value="C:plasma membrane"/>
    <property type="evidence" value="ECO:0007669"/>
    <property type="project" value="TreeGrafter"/>
</dbReference>
<accession>A0A1H8BUE9</accession>
<sequence>MGRMIRRLYDWTLSLAAHPHALWALALVSFIESSVFPIPPDILMIPMIIAAPRRAFLIAGVCTLASVAGALLGYWIGSAAFEQIGRPVLEFYGKDDRFDEFAGAYNAWGAWAVLVAGITPFPFKVITILSGATGLSIPIFIVSSLIARATRFFIVAALLWKFGPPIRDFIERRLGLVFSVFMILLLGGFFALRYL</sequence>
<keyword evidence="4" id="KW-1185">Reference proteome</keyword>
<feature type="domain" description="VTT" evidence="2">
    <location>
        <begin position="39"/>
        <end position="158"/>
    </location>
</feature>
<dbReference type="EMBL" id="FOCM01000001">
    <property type="protein sequence ID" value="SEM86416.1"/>
    <property type="molecule type" value="Genomic_DNA"/>
</dbReference>
<dbReference type="PANTHER" id="PTHR42709">
    <property type="entry name" value="ALKALINE PHOSPHATASE LIKE PROTEIN"/>
    <property type="match status" value="1"/>
</dbReference>
<reference evidence="4" key="1">
    <citation type="submission" date="2016-10" db="EMBL/GenBank/DDBJ databases">
        <authorList>
            <person name="Varghese N."/>
            <person name="Submissions S."/>
        </authorList>
    </citation>
    <scope>NUCLEOTIDE SEQUENCE [LARGE SCALE GENOMIC DNA]</scope>
    <source>
        <strain evidence="4">DSM 26893</strain>
    </source>
</reference>
<feature type="transmembrane region" description="Helical" evidence="1">
    <location>
        <begin position="174"/>
        <end position="192"/>
    </location>
</feature>
<feature type="transmembrane region" description="Helical" evidence="1">
    <location>
        <begin position="102"/>
        <end position="123"/>
    </location>
</feature>
<organism evidence="3 4">
    <name type="scientific">Palleronia pelagia</name>
    <dbReference type="NCBI Taxonomy" id="387096"/>
    <lineage>
        <taxon>Bacteria</taxon>
        <taxon>Pseudomonadati</taxon>
        <taxon>Pseudomonadota</taxon>
        <taxon>Alphaproteobacteria</taxon>
        <taxon>Rhodobacterales</taxon>
        <taxon>Roseobacteraceae</taxon>
        <taxon>Palleronia</taxon>
    </lineage>
</organism>
<keyword evidence="1" id="KW-1133">Transmembrane helix</keyword>
<proteinExistence type="predicted"/>
<gene>
    <name evidence="3" type="ORF">SAMN04488011_101730</name>
</gene>
<feature type="transmembrane region" description="Helical" evidence="1">
    <location>
        <begin position="135"/>
        <end position="162"/>
    </location>
</feature>